<dbReference type="Pfam" id="PF24883">
    <property type="entry name" value="NPHP3_N"/>
    <property type="match status" value="1"/>
</dbReference>
<evidence type="ECO:0000313" key="5">
    <source>
        <dbReference type="Proteomes" id="UP000597444"/>
    </source>
</evidence>
<organism evidence="4 5">
    <name type="scientific">Reticulibacter mediterranei</name>
    <dbReference type="NCBI Taxonomy" id="2778369"/>
    <lineage>
        <taxon>Bacteria</taxon>
        <taxon>Bacillati</taxon>
        <taxon>Chloroflexota</taxon>
        <taxon>Ktedonobacteria</taxon>
        <taxon>Ktedonobacterales</taxon>
        <taxon>Reticulibacteraceae</taxon>
        <taxon>Reticulibacter</taxon>
    </lineage>
</organism>
<protein>
    <recommendedName>
        <fullName evidence="3">AAA+ ATPase domain-containing protein</fullName>
    </recommendedName>
</protein>
<proteinExistence type="predicted"/>
<dbReference type="SMART" id="SM00382">
    <property type="entry name" value="AAA"/>
    <property type="match status" value="1"/>
</dbReference>
<dbReference type="AlphaFoldDB" id="A0A8J3INW2"/>
<gene>
    <name evidence="4" type="ORF">KSF_038590</name>
</gene>
<name>A0A8J3INW2_9CHLR</name>
<dbReference type="SUPFAM" id="SSF52540">
    <property type="entry name" value="P-loop containing nucleoside triphosphate hydrolases"/>
    <property type="match status" value="1"/>
</dbReference>
<dbReference type="Gene3D" id="3.40.50.300">
    <property type="entry name" value="P-loop containing nucleotide triphosphate hydrolases"/>
    <property type="match status" value="1"/>
</dbReference>
<feature type="region of interest" description="Disordered" evidence="2">
    <location>
        <begin position="1095"/>
        <end position="1116"/>
    </location>
</feature>
<dbReference type="InterPro" id="IPR056884">
    <property type="entry name" value="NPHP3-like_N"/>
</dbReference>
<dbReference type="RefSeq" id="WP_220204581.1">
    <property type="nucleotide sequence ID" value="NZ_BNJK01000001.1"/>
</dbReference>
<dbReference type="PANTHER" id="PTHR10039">
    <property type="entry name" value="AMELOGENIN"/>
    <property type="match status" value="1"/>
</dbReference>
<reference evidence="4" key="1">
    <citation type="submission" date="2020-10" db="EMBL/GenBank/DDBJ databases">
        <title>Taxonomic study of unclassified bacteria belonging to the class Ktedonobacteria.</title>
        <authorList>
            <person name="Yabe S."/>
            <person name="Wang C.M."/>
            <person name="Zheng Y."/>
            <person name="Sakai Y."/>
            <person name="Cavaletti L."/>
            <person name="Monciardini P."/>
            <person name="Donadio S."/>
        </authorList>
    </citation>
    <scope>NUCLEOTIDE SEQUENCE</scope>
    <source>
        <strain evidence="4">ID150040</strain>
    </source>
</reference>
<sequence>MGNVSNIAEEDLFFKPLVEKYVDNDDLFISRSWLTERVKEKLNDPLCRFILITGEPGIGKTTLMAELARQDQNRLRYFLRHDSQTPLREGTLLSFFREIGYQLFEHRPELFKSKELEVIINQHIHTLLPGGVVRAASIKNFFASPFSKRTLAITQEVDVAGGEAEALTIENFISDQYLLDIDRLKLLALLGPARALQKENSDERIIILVDALDELQNGDKQQSILNWLTNCAVDTPEFPSNLQFILTSRPDDKLLERFKERQEKWLRVINLDPTSKDQGVAEKINEDLLACTDKFSNLDAIKPLFGTYGIEKIDFAQNMIKRAEGNFLYIRMLFRAIENPVNQEQQEHLLRLEEIPKGLGNLYHYFLTWIKRRDDLPDLITVWDKKARKSYKMPYWDELIKPILGVLAVAKEALAIRQIINFTAVELEESLVLDALGYVRQFLDEDDKRYFLFHNTFAEFMTSEETYKEHLEDYWSPIEWNSRIAAYYYTEPASRPGIDWDRLDEYGLKYLPTHMAEADMHQELYHLVACGEEKNEWASRRAERDGSYVGYLYDLSLVWNSVTGSSGWDVTSQIRCVLIESSIHSLAGNIIPSLLPYHIQFGDIKIEAAFASILHIPHPRQRAQALKIIAPYLSKSLIETALAQATIIFNDQNLYERERLDMLCAMLPYLSSESQTRTAQTLWERLRALPEGKYLVKKLVSLWSFFPDPIQRQAFERVKNMDDQPHLVDALTGLMPQLSPIQREQALARVQAIASDTLRLTGQAKLACYLGDEKKMDLLRHTLTITNEHQCLAILTHLLPELQGTERSMAINKAWTNIQKIGNSSYATHALYRFTPYLSQKQKQEALAMVWPASSLNPLKIKTLFKLLEDAPAKQREAICEHVRQSMQNFIDEMQKDDSKTASHFMRLTGFIPYLSYDQRSQVMSLAYSIADRSLRSWILLKMVEEDLVKYLLPDAQREFVRKGFLVQEIGDYAERATIRAILAGYASESVQRDAWQDAERIIEQQREGQLSDKTNKALEWLGLVEYLSSEEKQVEYVDKAITLLKADRTLNEIAYLLIRYGPNDVPYKLAFPKNDLWRQPINFEYVRDRLQQNLGGERKGREQPERNKGKEEQLSQKERREIIIHALTFIKEHSNKRTDKDVRRALDGWTEKGFFSEKECREIWCDALRSSARRDRKTCMCDLLTLIPLTIRLDAGSAEAELQRALRDIERWWP</sequence>
<comment type="caution">
    <text evidence="4">The sequence shown here is derived from an EMBL/GenBank/DDBJ whole genome shotgun (WGS) entry which is preliminary data.</text>
</comment>
<dbReference type="InterPro" id="IPR027417">
    <property type="entry name" value="P-loop_NTPase"/>
</dbReference>
<evidence type="ECO:0000313" key="4">
    <source>
        <dbReference type="EMBL" id="GHO93811.1"/>
    </source>
</evidence>
<dbReference type="EMBL" id="BNJK01000001">
    <property type="protein sequence ID" value="GHO93811.1"/>
    <property type="molecule type" value="Genomic_DNA"/>
</dbReference>
<evidence type="ECO:0000256" key="2">
    <source>
        <dbReference type="SAM" id="MobiDB-lite"/>
    </source>
</evidence>
<keyword evidence="1" id="KW-0677">Repeat</keyword>
<dbReference type="Proteomes" id="UP000597444">
    <property type="component" value="Unassembled WGS sequence"/>
</dbReference>
<evidence type="ECO:0000256" key="1">
    <source>
        <dbReference type="ARBA" id="ARBA00022737"/>
    </source>
</evidence>
<evidence type="ECO:0000259" key="3">
    <source>
        <dbReference type="SMART" id="SM00382"/>
    </source>
</evidence>
<dbReference type="InterPro" id="IPR003593">
    <property type="entry name" value="AAA+_ATPase"/>
</dbReference>
<keyword evidence="5" id="KW-1185">Reference proteome</keyword>
<accession>A0A8J3INW2</accession>
<feature type="domain" description="AAA+ ATPase" evidence="3">
    <location>
        <begin position="46"/>
        <end position="270"/>
    </location>
</feature>